<keyword evidence="1" id="KW-1133">Transmembrane helix</keyword>
<keyword evidence="1" id="KW-0812">Transmembrane</keyword>
<feature type="transmembrane region" description="Helical" evidence="1">
    <location>
        <begin position="81"/>
        <end position="101"/>
    </location>
</feature>
<dbReference type="Gene3D" id="1.20.1070.10">
    <property type="entry name" value="Rhodopsin 7-helix transmembrane proteins"/>
    <property type="match status" value="1"/>
</dbReference>
<gene>
    <name evidence="2" type="ORF">pdam_00005955</name>
</gene>
<evidence type="ECO:0000313" key="2">
    <source>
        <dbReference type="EMBL" id="RMX39427.1"/>
    </source>
</evidence>
<accession>A0A3M6TDB8</accession>
<dbReference type="Proteomes" id="UP000275408">
    <property type="component" value="Unassembled WGS sequence"/>
</dbReference>
<comment type="caution">
    <text evidence="2">The sequence shown here is derived from an EMBL/GenBank/DDBJ whole genome shotgun (WGS) entry which is preliminary data.</text>
</comment>
<keyword evidence="3" id="KW-1185">Reference proteome</keyword>
<reference evidence="2 3" key="1">
    <citation type="journal article" date="2018" name="Sci. Rep.">
        <title>Comparative analysis of the Pocillopora damicornis genome highlights role of immune system in coral evolution.</title>
        <authorList>
            <person name="Cunning R."/>
            <person name="Bay R.A."/>
            <person name="Gillette P."/>
            <person name="Baker A.C."/>
            <person name="Traylor-Knowles N."/>
        </authorList>
    </citation>
    <scope>NUCLEOTIDE SEQUENCE [LARGE SCALE GENOMIC DNA]</scope>
    <source>
        <strain evidence="2">RSMAS</strain>
        <tissue evidence="2">Whole animal</tissue>
    </source>
</reference>
<protein>
    <submittedName>
        <fullName evidence="2">Uncharacterized protein</fullName>
    </submittedName>
</protein>
<keyword evidence="1" id="KW-0472">Membrane</keyword>
<proteinExistence type="predicted"/>
<dbReference type="EMBL" id="RCHS01003817">
    <property type="protein sequence ID" value="RMX39427.1"/>
    <property type="molecule type" value="Genomic_DNA"/>
</dbReference>
<evidence type="ECO:0000256" key="1">
    <source>
        <dbReference type="SAM" id="Phobius"/>
    </source>
</evidence>
<evidence type="ECO:0000313" key="3">
    <source>
        <dbReference type="Proteomes" id="UP000275408"/>
    </source>
</evidence>
<sequence length="120" mass="13296">MANFSLDSFSKATNITSEEGGTADVLLVVNHESESNSNISLSCLTVSDTLTGLFGQPSSILWRISPLFGLSNSEKVENFHFPYLTALMVLASCVHLMLVTFKRLVRSNYIYHSILKNCNF</sequence>
<dbReference type="AlphaFoldDB" id="A0A3M6TDB8"/>
<name>A0A3M6TDB8_POCDA</name>
<organism evidence="2 3">
    <name type="scientific">Pocillopora damicornis</name>
    <name type="common">Cauliflower coral</name>
    <name type="synonym">Millepora damicornis</name>
    <dbReference type="NCBI Taxonomy" id="46731"/>
    <lineage>
        <taxon>Eukaryota</taxon>
        <taxon>Metazoa</taxon>
        <taxon>Cnidaria</taxon>
        <taxon>Anthozoa</taxon>
        <taxon>Hexacorallia</taxon>
        <taxon>Scleractinia</taxon>
        <taxon>Astrocoeniina</taxon>
        <taxon>Pocilloporidae</taxon>
        <taxon>Pocillopora</taxon>
    </lineage>
</organism>
<dbReference type="OrthoDB" id="5976103at2759"/>